<keyword evidence="2" id="KW-0813">Transport</keyword>
<evidence type="ECO:0000313" key="14">
    <source>
        <dbReference type="Proteomes" id="UP000576082"/>
    </source>
</evidence>
<sequence length="866" mass="98360">MNVPLLFAQNRGLEKYDFDFDEVSWAEAITTLSEEHNLNFIYSDDNLPVVNRFSFKKKKATLDEVLTALFNGKFLGYRIDGSDVIVKVIRIPLDSKEGRRLTRYPVNGIIRDQYSRETVIGATIFFEDISIGTVTNVNGFYSISVPEGQYLVSIKSLGYVNIDTIIDVKGQMELNLNLKVKETKLREIVVLSSNSEVYDGILQLSNITTVTPEATNELPLILGEGDVMKSLQLMPGFKSANEGSSEISVRGGRTDQNLFLIDDVPIYNATHSLGFYSIFNTNSLKNVQTYKSGIPAQYGGRGSSVIDVHLKEGNNQKFKVSGGIGTMSANATLEGPIVKDKSSFIISGRRPYTDLLSSTTRGDINTVVFYDVSAKLKFQLNKKNALSVSSYFSRDKLAFQNISSSEWGNKTANVTWSALLSPKTYSNLTLWYTNYDVANIVNTIPETSYRTTYALDDYGLKYKVEQYFTPDMTLKAGVESMLHTYNQGSITPFDEESIVTPNDPQDIRAVESGVFTDFEWNINEKVKVGLGLRYSRFDNVRNEREYIYDIEPFQLRADSISDNNIVDTVRNSGISFDHSYHNIDPRVSISVALTPQQSVRIAYDRMTQYAQELALTTLPSNSGVWIPSNKYIKPLINNQYSIGYLLKSKDNMYDFSLDAYYKTSDDILEFKPNGRYVVTDHVETDVTSGIGQSYGVESIFRKRKGKLTGSVSYTYSFSFIKIPQINNGNWYPTDQDQRHVFNILASFQISKQIQFSAVWNYASGRPYTAPVGKYYKEGYVVPIYGDRNKARLPSTHHLDISLTFYRKMNEQKKNESSFNFSIYNVYARKNTYSYIFRSKRNNPEQLETVKVYLFSIIPSFSYNFKF</sequence>
<evidence type="ECO:0000256" key="10">
    <source>
        <dbReference type="RuleBase" id="RU003357"/>
    </source>
</evidence>
<name>A0A7X9RTK9_9BACT</name>
<keyword evidence="14" id="KW-1185">Reference proteome</keyword>
<proteinExistence type="inferred from homology"/>
<evidence type="ECO:0000256" key="4">
    <source>
        <dbReference type="ARBA" id="ARBA00022692"/>
    </source>
</evidence>
<comment type="similarity">
    <text evidence="10">Belongs to the TonB-dependent receptor family.</text>
</comment>
<reference evidence="13 14" key="1">
    <citation type="submission" date="2020-04" db="EMBL/GenBank/DDBJ databases">
        <title>Flammeovirga sp. SR4, a novel species isolated from seawater.</title>
        <authorList>
            <person name="Wang X."/>
        </authorList>
    </citation>
    <scope>NUCLEOTIDE SEQUENCE [LARGE SCALE GENOMIC DNA]</scope>
    <source>
        <strain evidence="13 14">ATCC 23126</strain>
    </source>
</reference>
<keyword evidence="8 13" id="KW-0675">Receptor</keyword>
<dbReference type="Pfam" id="PF00593">
    <property type="entry name" value="TonB_dep_Rec_b-barrel"/>
    <property type="match status" value="1"/>
</dbReference>
<evidence type="ECO:0000256" key="9">
    <source>
        <dbReference type="ARBA" id="ARBA00023237"/>
    </source>
</evidence>
<keyword evidence="3" id="KW-1134">Transmembrane beta strand</keyword>
<dbReference type="InterPro" id="IPR000531">
    <property type="entry name" value="Beta-barrel_TonB"/>
</dbReference>
<evidence type="ECO:0000256" key="5">
    <source>
        <dbReference type="ARBA" id="ARBA00022729"/>
    </source>
</evidence>
<evidence type="ECO:0000259" key="11">
    <source>
        <dbReference type="Pfam" id="PF00593"/>
    </source>
</evidence>
<feature type="domain" description="TonB-dependent receptor plug" evidence="12">
    <location>
        <begin position="223"/>
        <end position="302"/>
    </location>
</feature>
<dbReference type="EMBL" id="JABANE010000010">
    <property type="protein sequence ID" value="NME67367.1"/>
    <property type="molecule type" value="Genomic_DNA"/>
</dbReference>
<dbReference type="Gene3D" id="2.40.170.20">
    <property type="entry name" value="TonB-dependent receptor, beta-barrel domain"/>
    <property type="match status" value="1"/>
</dbReference>
<comment type="caution">
    <text evidence="13">The sequence shown here is derived from an EMBL/GenBank/DDBJ whole genome shotgun (WGS) entry which is preliminary data.</text>
</comment>
<evidence type="ECO:0000256" key="2">
    <source>
        <dbReference type="ARBA" id="ARBA00022448"/>
    </source>
</evidence>
<keyword evidence="6 10" id="KW-0798">TonB box</keyword>
<dbReference type="Gene3D" id="2.170.130.10">
    <property type="entry name" value="TonB-dependent receptor, plug domain"/>
    <property type="match status" value="1"/>
</dbReference>
<evidence type="ECO:0000256" key="3">
    <source>
        <dbReference type="ARBA" id="ARBA00022452"/>
    </source>
</evidence>
<evidence type="ECO:0000313" key="13">
    <source>
        <dbReference type="EMBL" id="NME67367.1"/>
    </source>
</evidence>
<evidence type="ECO:0000256" key="7">
    <source>
        <dbReference type="ARBA" id="ARBA00023136"/>
    </source>
</evidence>
<keyword evidence="7 10" id="KW-0472">Membrane</keyword>
<evidence type="ECO:0000259" key="12">
    <source>
        <dbReference type="Pfam" id="PF07715"/>
    </source>
</evidence>
<protein>
    <submittedName>
        <fullName evidence="13">TonB-dependent receptor</fullName>
    </submittedName>
</protein>
<evidence type="ECO:0000256" key="8">
    <source>
        <dbReference type="ARBA" id="ARBA00023170"/>
    </source>
</evidence>
<dbReference type="GO" id="GO:0044718">
    <property type="term" value="P:siderophore transmembrane transport"/>
    <property type="evidence" value="ECO:0007669"/>
    <property type="project" value="TreeGrafter"/>
</dbReference>
<comment type="subcellular location">
    <subcellularLocation>
        <location evidence="1">Cell outer membrane</location>
        <topology evidence="1">Multi-pass membrane protein</topology>
    </subcellularLocation>
</comment>
<feature type="domain" description="TonB-dependent receptor-like beta-barrel" evidence="11">
    <location>
        <begin position="384"/>
        <end position="825"/>
    </location>
</feature>
<keyword evidence="5" id="KW-0732">Signal</keyword>
<dbReference type="InterPro" id="IPR037066">
    <property type="entry name" value="Plug_dom_sf"/>
</dbReference>
<dbReference type="RefSeq" id="WP_169655662.1">
    <property type="nucleotide sequence ID" value="NZ_JABANE010000010.1"/>
</dbReference>
<dbReference type="PANTHER" id="PTHR30069">
    <property type="entry name" value="TONB-DEPENDENT OUTER MEMBRANE RECEPTOR"/>
    <property type="match status" value="1"/>
</dbReference>
<organism evidence="13 14">
    <name type="scientific">Flammeovirga aprica JL-4</name>
    <dbReference type="NCBI Taxonomy" id="694437"/>
    <lineage>
        <taxon>Bacteria</taxon>
        <taxon>Pseudomonadati</taxon>
        <taxon>Bacteroidota</taxon>
        <taxon>Cytophagia</taxon>
        <taxon>Cytophagales</taxon>
        <taxon>Flammeovirgaceae</taxon>
        <taxon>Flammeovirga</taxon>
    </lineage>
</organism>
<dbReference type="Pfam" id="PF07715">
    <property type="entry name" value="Plug"/>
    <property type="match status" value="1"/>
</dbReference>
<dbReference type="GO" id="GO:0015344">
    <property type="term" value="F:siderophore uptake transmembrane transporter activity"/>
    <property type="evidence" value="ECO:0007669"/>
    <property type="project" value="TreeGrafter"/>
</dbReference>
<dbReference type="GO" id="GO:0009279">
    <property type="term" value="C:cell outer membrane"/>
    <property type="evidence" value="ECO:0007669"/>
    <property type="project" value="UniProtKB-SubCell"/>
</dbReference>
<evidence type="ECO:0000256" key="1">
    <source>
        <dbReference type="ARBA" id="ARBA00004571"/>
    </source>
</evidence>
<dbReference type="SUPFAM" id="SSF49464">
    <property type="entry name" value="Carboxypeptidase regulatory domain-like"/>
    <property type="match status" value="1"/>
</dbReference>
<keyword evidence="4" id="KW-0812">Transmembrane</keyword>
<dbReference type="Gene3D" id="2.60.40.1120">
    <property type="entry name" value="Carboxypeptidase-like, regulatory domain"/>
    <property type="match status" value="1"/>
</dbReference>
<gene>
    <name evidence="13" type="ORF">HHU12_05265</name>
</gene>
<dbReference type="InterPro" id="IPR012910">
    <property type="entry name" value="Plug_dom"/>
</dbReference>
<dbReference type="Proteomes" id="UP000576082">
    <property type="component" value="Unassembled WGS sequence"/>
</dbReference>
<dbReference type="InterPro" id="IPR039426">
    <property type="entry name" value="TonB-dep_rcpt-like"/>
</dbReference>
<dbReference type="InterPro" id="IPR008969">
    <property type="entry name" value="CarboxyPept-like_regulatory"/>
</dbReference>
<keyword evidence="9" id="KW-0998">Cell outer membrane</keyword>
<dbReference type="SUPFAM" id="SSF56935">
    <property type="entry name" value="Porins"/>
    <property type="match status" value="1"/>
</dbReference>
<accession>A0A7X9RTK9</accession>
<dbReference type="Pfam" id="PF13715">
    <property type="entry name" value="CarbopepD_reg_2"/>
    <property type="match status" value="1"/>
</dbReference>
<dbReference type="AlphaFoldDB" id="A0A7X9RTK9"/>
<dbReference type="InterPro" id="IPR036942">
    <property type="entry name" value="Beta-barrel_TonB_sf"/>
</dbReference>
<evidence type="ECO:0000256" key="6">
    <source>
        <dbReference type="ARBA" id="ARBA00023077"/>
    </source>
</evidence>
<dbReference type="PANTHER" id="PTHR30069:SF29">
    <property type="entry name" value="HEMOGLOBIN AND HEMOGLOBIN-HAPTOGLOBIN-BINDING PROTEIN 1-RELATED"/>
    <property type="match status" value="1"/>
</dbReference>